<dbReference type="STRING" id="428992.SAMN05216272_101802"/>
<keyword evidence="2" id="KW-1185">Reference proteome</keyword>
<evidence type="ECO:0000313" key="2">
    <source>
        <dbReference type="Proteomes" id="UP000199636"/>
    </source>
</evidence>
<reference evidence="2" key="1">
    <citation type="submission" date="2016-10" db="EMBL/GenBank/DDBJ databases">
        <authorList>
            <person name="Varghese N."/>
            <person name="Submissions S."/>
        </authorList>
    </citation>
    <scope>NUCLEOTIDE SEQUENCE [LARGE SCALE GENOMIC DNA]</scope>
    <source>
        <strain evidence="2">CCM 7469</strain>
    </source>
</reference>
<evidence type="ECO:0000313" key="1">
    <source>
        <dbReference type="EMBL" id="SDH49725.1"/>
    </source>
</evidence>
<gene>
    <name evidence="1" type="ORF">SAMN05216272_101802</name>
</gene>
<name>A0A1G8CW62_9PSED</name>
<proteinExistence type="predicted"/>
<accession>A0A1G8CW62</accession>
<organism evidence="1 2">
    <name type="scientific">Pseudomonas panipatensis</name>
    <dbReference type="NCBI Taxonomy" id="428992"/>
    <lineage>
        <taxon>Bacteria</taxon>
        <taxon>Pseudomonadati</taxon>
        <taxon>Pseudomonadota</taxon>
        <taxon>Gammaproteobacteria</taxon>
        <taxon>Pseudomonadales</taxon>
        <taxon>Pseudomonadaceae</taxon>
        <taxon>Pseudomonas</taxon>
    </lineage>
</organism>
<dbReference type="AlphaFoldDB" id="A0A1G8CW62"/>
<sequence length="65" mass="7709">MKEQRTLNGLRAHVDQLLQQGWKITAREPLLLKYGRNRLRYDCGMLISEIDSDLDVELRQARRRA</sequence>
<dbReference type="EMBL" id="FNDS01000001">
    <property type="protein sequence ID" value="SDH49725.1"/>
    <property type="molecule type" value="Genomic_DNA"/>
</dbReference>
<dbReference type="Proteomes" id="UP000199636">
    <property type="component" value="Unassembled WGS sequence"/>
</dbReference>
<protein>
    <submittedName>
        <fullName evidence="1">Uncharacterized protein</fullName>
    </submittedName>
</protein>
<dbReference type="OrthoDB" id="6893784at2"/>
<dbReference type="RefSeq" id="WP_090261058.1">
    <property type="nucleotide sequence ID" value="NZ_FXUC01000006.1"/>
</dbReference>